<evidence type="ECO:0000259" key="8">
    <source>
        <dbReference type="Pfam" id="PF01416"/>
    </source>
</evidence>
<feature type="binding site" evidence="4 6">
    <location>
        <position position="113"/>
    </location>
    <ligand>
        <name>substrate</name>
    </ligand>
</feature>
<comment type="function">
    <text evidence="4">Formation of pseudouridine at positions 38, 39 and 40 in the anticodon stem and loop of transfer RNAs.</text>
</comment>
<organism evidence="9">
    <name type="scientific">Candidatus Moduliflexus flocculans</name>
    <dbReference type="NCBI Taxonomy" id="1499966"/>
    <lineage>
        <taxon>Bacteria</taxon>
        <taxon>Candidatus Moduliflexota</taxon>
        <taxon>Candidatus Moduliflexia</taxon>
        <taxon>Candidatus Moduliflexales</taxon>
        <taxon>Candidatus Moduliflexaceae</taxon>
    </lineage>
</organism>
<dbReference type="GO" id="GO:0031119">
    <property type="term" value="P:tRNA pseudouridine synthesis"/>
    <property type="evidence" value="ECO:0007669"/>
    <property type="project" value="UniProtKB-UniRule"/>
</dbReference>
<name>A0A081BT33_9BACT</name>
<dbReference type="EMBL" id="DF820461">
    <property type="protein sequence ID" value="GAK54564.1"/>
    <property type="molecule type" value="Genomic_DNA"/>
</dbReference>
<keyword evidence="3 4" id="KW-0413">Isomerase</keyword>
<dbReference type="PIRSF" id="PIRSF001430">
    <property type="entry name" value="tRNA_psdUrid_synth"/>
    <property type="match status" value="1"/>
</dbReference>
<proteinExistence type="inferred from homology"/>
<comment type="subunit">
    <text evidence="4">Homodimer.</text>
</comment>
<dbReference type="Gene3D" id="3.30.70.660">
    <property type="entry name" value="Pseudouridine synthase I, catalytic domain, C-terminal subdomain"/>
    <property type="match status" value="1"/>
</dbReference>
<dbReference type="InterPro" id="IPR020103">
    <property type="entry name" value="PsdUridine_synth_cat_dom_sf"/>
</dbReference>
<evidence type="ECO:0000256" key="5">
    <source>
        <dbReference type="PIRSR" id="PIRSR001430-1"/>
    </source>
</evidence>
<dbReference type="PANTHER" id="PTHR11142:SF0">
    <property type="entry name" value="TRNA PSEUDOURIDINE SYNTHASE-LIKE 1"/>
    <property type="match status" value="1"/>
</dbReference>
<gene>
    <name evidence="4" type="primary">truA</name>
    <name evidence="9" type="ORF">U14_05851</name>
</gene>
<comment type="similarity">
    <text evidence="1 4 7">Belongs to the tRNA pseudouridine synthase TruA family.</text>
</comment>
<dbReference type="InterPro" id="IPR020094">
    <property type="entry name" value="TruA/RsuA/RluB/E/F_N"/>
</dbReference>
<reference evidence="9" key="1">
    <citation type="journal article" date="2015" name="PeerJ">
        <title>First genomic representation of candidate bacterial phylum KSB3 points to enhanced environmental sensing as a trigger of wastewater bulking.</title>
        <authorList>
            <person name="Sekiguchi Y."/>
            <person name="Ohashi A."/>
            <person name="Parks D.H."/>
            <person name="Yamauchi T."/>
            <person name="Tyson G.W."/>
            <person name="Hugenholtz P."/>
        </authorList>
    </citation>
    <scope>NUCLEOTIDE SEQUENCE [LARGE SCALE GENOMIC DNA]</scope>
</reference>
<evidence type="ECO:0000256" key="1">
    <source>
        <dbReference type="ARBA" id="ARBA00009375"/>
    </source>
</evidence>
<dbReference type="FunFam" id="3.30.70.580:FF:000001">
    <property type="entry name" value="tRNA pseudouridine synthase A"/>
    <property type="match status" value="1"/>
</dbReference>
<dbReference type="SUPFAM" id="SSF55120">
    <property type="entry name" value="Pseudouridine synthase"/>
    <property type="match status" value="1"/>
</dbReference>
<protein>
    <recommendedName>
        <fullName evidence="4">tRNA pseudouridine synthase A</fullName>
        <ecNumber evidence="4">5.4.99.12</ecNumber>
    </recommendedName>
    <alternativeName>
        <fullName evidence="4">tRNA pseudouridine(38-40) synthase</fullName>
    </alternativeName>
    <alternativeName>
        <fullName evidence="4">tRNA pseudouridylate synthase I</fullName>
    </alternativeName>
    <alternativeName>
        <fullName evidence="4">tRNA-uridine isomerase I</fullName>
    </alternativeName>
</protein>
<dbReference type="InterPro" id="IPR020097">
    <property type="entry name" value="PsdUridine_synth_TruA_a/b_dom"/>
</dbReference>
<dbReference type="Gene3D" id="3.30.70.580">
    <property type="entry name" value="Pseudouridine synthase I, catalytic domain, N-terminal subdomain"/>
    <property type="match status" value="1"/>
</dbReference>
<dbReference type="GO" id="GO:0160147">
    <property type="term" value="F:tRNA pseudouridine(38-40) synthase activity"/>
    <property type="evidence" value="ECO:0007669"/>
    <property type="project" value="UniProtKB-EC"/>
</dbReference>
<dbReference type="InterPro" id="IPR001406">
    <property type="entry name" value="PsdUridine_synth_TruA"/>
</dbReference>
<comment type="catalytic activity">
    <reaction evidence="4 7">
        <text>uridine(38/39/40) in tRNA = pseudouridine(38/39/40) in tRNA</text>
        <dbReference type="Rhea" id="RHEA:22376"/>
        <dbReference type="Rhea" id="RHEA-COMP:10085"/>
        <dbReference type="Rhea" id="RHEA-COMP:10087"/>
        <dbReference type="ChEBI" id="CHEBI:65314"/>
        <dbReference type="ChEBI" id="CHEBI:65315"/>
        <dbReference type="EC" id="5.4.99.12"/>
    </reaction>
</comment>
<dbReference type="GO" id="GO:0003723">
    <property type="term" value="F:RNA binding"/>
    <property type="evidence" value="ECO:0007669"/>
    <property type="project" value="InterPro"/>
</dbReference>
<dbReference type="CDD" id="cd02570">
    <property type="entry name" value="PseudoU_synth_EcTruA"/>
    <property type="match status" value="1"/>
</dbReference>
<sequence length="247" mass="27831">MRNIKLTLQYDGSRYSGWQIQTHDETVQGTLLAAIRKIVNVDDMKLVGASRTDAGVHALGQVGNFRVPEQNTTPLTAFFRGLNSLTPHDIIITSVEEAPADFHARFDARGKTYCYQIENAQTPSIYHQRFAWHIRQPLDITAMRHAAHALLGCHDFASFQASSCSAETSIRTIFGLHIQQRRNLLRIYIRANAYLHHMVRNIAGTLIEIGLRKRHADEMTHILQAKDRTAAGITAPAHGLFLVKVHY</sequence>
<dbReference type="HAMAP" id="MF_00171">
    <property type="entry name" value="TruA"/>
    <property type="match status" value="1"/>
</dbReference>
<evidence type="ECO:0000256" key="4">
    <source>
        <dbReference type="HAMAP-Rule" id="MF_00171"/>
    </source>
</evidence>
<accession>A0A081BT33</accession>
<evidence type="ECO:0000256" key="3">
    <source>
        <dbReference type="ARBA" id="ARBA00023235"/>
    </source>
</evidence>
<keyword evidence="2 4" id="KW-0819">tRNA processing</keyword>
<evidence type="ECO:0000256" key="7">
    <source>
        <dbReference type="RuleBase" id="RU003792"/>
    </source>
</evidence>
<evidence type="ECO:0000256" key="6">
    <source>
        <dbReference type="PIRSR" id="PIRSR001430-2"/>
    </source>
</evidence>
<dbReference type="STRING" id="1499966.U14_05851"/>
<keyword evidence="10" id="KW-1185">Reference proteome</keyword>
<dbReference type="PANTHER" id="PTHR11142">
    <property type="entry name" value="PSEUDOURIDYLATE SYNTHASE"/>
    <property type="match status" value="1"/>
</dbReference>
<feature type="domain" description="Pseudouridine synthase I TruA alpha/beta" evidence="8">
    <location>
        <begin position="146"/>
        <end position="247"/>
    </location>
</feature>
<evidence type="ECO:0000313" key="9">
    <source>
        <dbReference type="EMBL" id="GAK54564.1"/>
    </source>
</evidence>
<dbReference type="HOGENOM" id="CLU_014673_0_1_0"/>
<feature type="active site" description="Nucleophile" evidence="4 5">
    <location>
        <position position="53"/>
    </location>
</feature>
<dbReference type="Proteomes" id="UP000030700">
    <property type="component" value="Unassembled WGS sequence"/>
</dbReference>
<dbReference type="InterPro" id="IPR020095">
    <property type="entry name" value="PsdUridine_synth_TruA_C"/>
</dbReference>
<feature type="domain" description="Pseudouridine synthase I TruA alpha/beta" evidence="8">
    <location>
        <begin position="9"/>
        <end position="107"/>
    </location>
</feature>
<dbReference type="AlphaFoldDB" id="A0A081BT33"/>
<dbReference type="Pfam" id="PF01416">
    <property type="entry name" value="PseudoU_synth_1"/>
    <property type="match status" value="2"/>
</dbReference>
<dbReference type="EC" id="5.4.99.12" evidence="4"/>
<evidence type="ECO:0000313" key="10">
    <source>
        <dbReference type="Proteomes" id="UP000030700"/>
    </source>
</evidence>
<comment type="caution">
    <text evidence="4">Lacks conserved residue(s) required for the propagation of feature annotation.</text>
</comment>
<evidence type="ECO:0000256" key="2">
    <source>
        <dbReference type="ARBA" id="ARBA00022694"/>
    </source>
</evidence>
<dbReference type="NCBIfam" id="TIGR00071">
    <property type="entry name" value="hisT_truA"/>
    <property type="match status" value="1"/>
</dbReference>